<dbReference type="InterPro" id="IPR011701">
    <property type="entry name" value="MFS"/>
</dbReference>
<dbReference type="PROSITE" id="PS50850">
    <property type="entry name" value="MFS"/>
    <property type="match status" value="1"/>
</dbReference>
<dbReference type="PANTHER" id="PTHR42718:SF49">
    <property type="entry name" value="EXPORT PROTEIN"/>
    <property type="match status" value="1"/>
</dbReference>
<feature type="domain" description="Major facilitator superfamily (MFS) profile" evidence="6">
    <location>
        <begin position="17"/>
        <end position="500"/>
    </location>
</feature>
<dbReference type="OrthoDB" id="9791756at2"/>
<dbReference type="SUPFAM" id="SSF103473">
    <property type="entry name" value="MFS general substrate transporter"/>
    <property type="match status" value="1"/>
</dbReference>
<feature type="transmembrane region" description="Helical" evidence="5">
    <location>
        <begin position="334"/>
        <end position="352"/>
    </location>
</feature>
<dbReference type="Gene3D" id="1.20.1720.10">
    <property type="entry name" value="Multidrug resistance protein D"/>
    <property type="match status" value="1"/>
</dbReference>
<evidence type="ECO:0000256" key="1">
    <source>
        <dbReference type="ARBA" id="ARBA00004141"/>
    </source>
</evidence>
<dbReference type="InterPro" id="IPR020846">
    <property type="entry name" value="MFS_dom"/>
</dbReference>
<dbReference type="PROSITE" id="PS00216">
    <property type="entry name" value="SUGAR_TRANSPORT_1"/>
    <property type="match status" value="1"/>
</dbReference>
<keyword evidence="3 5" id="KW-1133">Transmembrane helix</keyword>
<accession>A0A4D7AT39</accession>
<feature type="transmembrane region" description="Helical" evidence="5">
    <location>
        <begin position="142"/>
        <end position="162"/>
    </location>
</feature>
<evidence type="ECO:0000256" key="3">
    <source>
        <dbReference type="ARBA" id="ARBA00022989"/>
    </source>
</evidence>
<feature type="transmembrane region" description="Helical" evidence="5">
    <location>
        <begin position="168"/>
        <end position="188"/>
    </location>
</feature>
<comment type="subcellular location">
    <subcellularLocation>
        <location evidence="1">Membrane</location>
        <topology evidence="1">Multi-pass membrane protein</topology>
    </subcellularLocation>
</comment>
<feature type="transmembrane region" description="Helical" evidence="5">
    <location>
        <begin position="82"/>
        <end position="100"/>
    </location>
</feature>
<dbReference type="InterPro" id="IPR005829">
    <property type="entry name" value="Sugar_transporter_CS"/>
</dbReference>
<feature type="transmembrane region" description="Helical" evidence="5">
    <location>
        <begin position="112"/>
        <end position="130"/>
    </location>
</feature>
<dbReference type="CDD" id="cd17321">
    <property type="entry name" value="MFS_MMR_MDR_like"/>
    <property type="match status" value="1"/>
</dbReference>
<dbReference type="RefSeq" id="WP_136959565.1">
    <property type="nucleotide sequence ID" value="NZ_CP039690.1"/>
</dbReference>
<feature type="transmembrane region" description="Helical" evidence="5">
    <location>
        <begin position="476"/>
        <end position="496"/>
    </location>
</feature>
<gene>
    <name evidence="7" type="ORF">E8M01_07535</name>
</gene>
<keyword evidence="2 5" id="KW-0812">Transmembrane</keyword>
<feature type="transmembrane region" description="Helical" evidence="5">
    <location>
        <begin position="410"/>
        <end position="428"/>
    </location>
</feature>
<dbReference type="PANTHER" id="PTHR42718">
    <property type="entry name" value="MAJOR FACILITATOR SUPERFAMILY MULTIDRUG TRANSPORTER MFSC"/>
    <property type="match status" value="1"/>
</dbReference>
<feature type="transmembrane region" description="Helical" evidence="5">
    <location>
        <begin position="54"/>
        <end position="75"/>
    </location>
</feature>
<sequence>MTVQTAARSGSTDKLLILAAVCFAGLCMPLSFTAPSVALPAIGRNFGVSPVALGWVMNAFILAFGSTVMAAGALADRYGRKRLFTIGMAAFTVISAVIGYAPNLLVLELLRAVQGVAAALAMAGGAASLAHEFDGEARTRAYGMLGTSFGVGLALGPVWAGYLIETFGWRSVFLTGVAIGLLVLAFGVPRMSESRDPDATGVDPWGTATFTATLLLFTFAVMEAPHRGWSDAGVIAMLAGAALMLGLFILVEKLQQRPMLDLSLFAYPRFLGAQALPLATAFGFVVPLVILPARFIGAEGMTEIEVGLMLLPLCLPIAIVPLLGAFLTRWIPAATLAAIGLTLAAAGLAWLATVSPGSPRMAFILPLALIGIGSGLPWGLMDALAVSVVPKERAGMATGIFSTVRVAGEALALAATGAVLMGLTRAGLGPVAGRGEAQLTTLANELAGGGLAQASVLAPELSRAAMMLVYGDAYRSTLIVLALINLATAVIALLTLRPQRAAGIDGHQACRA</sequence>
<evidence type="ECO:0000313" key="8">
    <source>
        <dbReference type="Proteomes" id="UP000298781"/>
    </source>
</evidence>
<evidence type="ECO:0000259" key="6">
    <source>
        <dbReference type="PROSITE" id="PS50850"/>
    </source>
</evidence>
<dbReference type="AlphaFoldDB" id="A0A4D7AT39"/>
<reference evidence="7 8" key="1">
    <citation type="submission" date="2019-04" db="EMBL/GenBank/DDBJ databases">
        <title>Phreatobacter aquaticus sp. nov.</title>
        <authorList>
            <person name="Choi A."/>
        </authorList>
    </citation>
    <scope>NUCLEOTIDE SEQUENCE [LARGE SCALE GENOMIC DNA]</scope>
    <source>
        <strain evidence="7 8">KCTC 52518</strain>
    </source>
</reference>
<proteinExistence type="predicted"/>
<dbReference type="Pfam" id="PF07690">
    <property type="entry name" value="MFS_1"/>
    <property type="match status" value="1"/>
</dbReference>
<protein>
    <submittedName>
        <fullName evidence="7">MFS transporter</fullName>
    </submittedName>
</protein>
<feature type="transmembrane region" description="Helical" evidence="5">
    <location>
        <begin position="308"/>
        <end position="327"/>
    </location>
</feature>
<dbReference type="GO" id="GO:0022857">
    <property type="term" value="F:transmembrane transporter activity"/>
    <property type="evidence" value="ECO:0007669"/>
    <property type="project" value="InterPro"/>
</dbReference>
<evidence type="ECO:0000256" key="5">
    <source>
        <dbReference type="SAM" id="Phobius"/>
    </source>
</evidence>
<feature type="transmembrane region" description="Helical" evidence="5">
    <location>
        <begin position="234"/>
        <end position="254"/>
    </location>
</feature>
<feature type="transmembrane region" description="Helical" evidence="5">
    <location>
        <begin position="364"/>
        <end position="389"/>
    </location>
</feature>
<dbReference type="InterPro" id="IPR036259">
    <property type="entry name" value="MFS_trans_sf"/>
</dbReference>
<dbReference type="EMBL" id="CP039690">
    <property type="protein sequence ID" value="QCI64109.1"/>
    <property type="molecule type" value="Genomic_DNA"/>
</dbReference>
<name>A0A4D7AT39_9HYPH</name>
<organism evidence="7 8">
    <name type="scientific">Phreatobacter stygius</name>
    <dbReference type="NCBI Taxonomy" id="1940610"/>
    <lineage>
        <taxon>Bacteria</taxon>
        <taxon>Pseudomonadati</taxon>
        <taxon>Pseudomonadota</taxon>
        <taxon>Alphaproteobacteria</taxon>
        <taxon>Hyphomicrobiales</taxon>
        <taxon>Phreatobacteraceae</taxon>
        <taxon>Phreatobacter</taxon>
    </lineage>
</organism>
<evidence type="ECO:0000256" key="2">
    <source>
        <dbReference type="ARBA" id="ARBA00022692"/>
    </source>
</evidence>
<dbReference type="GO" id="GO:0016020">
    <property type="term" value="C:membrane"/>
    <property type="evidence" value="ECO:0007669"/>
    <property type="project" value="UniProtKB-SubCell"/>
</dbReference>
<keyword evidence="4 5" id="KW-0472">Membrane</keyword>
<feature type="transmembrane region" description="Helical" evidence="5">
    <location>
        <begin position="275"/>
        <end position="296"/>
    </location>
</feature>
<dbReference type="Proteomes" id="UP000298781">
    <property type="component" value="Chromosome"/>
</dbReference>
<evidence type="ECO:0000313" key="7">
    <source>
        <dbReference type="EMBL" id="QCI64109.1"/>
    </source>
</evidence>
<feature type="transmembrane region" description="Helical" evidence="5">
    <location>
        <begin position="200"/>
        <end position="222"/>
    </location>
</feature>
<dbReference type="KEGG" id="pstg:E8M01_07535"/>
<dbReference type="Gene3D" id="1.20.1250.20">
    <property type="entry name" value="MFS general substrate transporter like domains"/>
    <property type="match status" value="1"/>
</dbReference>
<evidence type="ECO:0000256" key="4">
    <source>
        <dbReference type="ARBA" id="ARBA00023136"/>
    </source>
</evidence>
<keyword evidence="8" id="KW-1185">Reference proteome</keyword>